<protein>
    <submittedName>
        <fullName evidence="1">Uncharacterized protein</fullName>
    </submittedName>
</protein>
<gene>
    <name evidence="1" type="ORF">SIID45300_01329</name>
</gene>
<name>A0ABQ0C7Z5_9PROT</name>
<proteinExistence type="predicted"/>
<dbReference type="Proteomes" id="UP001628193">
    <property type="component" value="Unassembled WGS sequence"/>
</dbReference>
<accession>A0ABQ0C7Z5</accession>
<evidence type="ECO:0000313" key="2">
    <source>
        <dbReference type="Proteomes" id="UP001628193"/>
    </source>
</evidence>
<organism evidence="1 2">
    <name type="scientific">Candidatus Magnetaquiglobus chichijimensis</name>
    <dbReference type="NCBI Taxonomy" id="3141448"/>
    <lineage>
        <taxon>Bacteria</taxon>
        <taxon>Pseudomonadati</taxon>
        <taxon>Pseudomonadota</taxon>
        <taxon>Magnetococcia</taxon>
        <taxon>Magnetococcales</taxon>
        <taxon>Candidatus Magnetaquicoccaceae</taxon>
        <taxon>Candidatus Magnetaquiglobus</taxon>
    </lineage>
</organism>
<keyword evidence="2" id="KW-1185">Reference proteome</keyword>
<comment type="caution">
    <text evidence="1">The sequence shown here is derived from an EMBL/GenBank/DDBJ whole genome shotgun (WGS) entry which is preliminary data.</text>
</comment>
<dbReference type="RefSeq" id="WP_420904721.1">
    <property type="nucleotide sequence ID" value="NZ_BAAFGK010000004.1"/>
</dbReference>
<evidence type="ECO:0000313" key="1">
    <source>
        <dbReference type="EMBL" id="GAB0057009.1"/>
    </source>
</evidence>
<sequence>MRAPSMAGLNADQMPHAGLHAKKLLDANEERINALYNTLKMLERERRTLCGHLRGNESLTANEINWLFRPPTAPLNEDEYFAEKLGIMHGRC</sequence>
<reference evidence="1 2" key="1">
    <citation type="submission" date="2024-09" db="EMBL/GenBank/DDBJ databases">
        <title>Draft genome sequence of Candidatus Magnetaquicoccaceae bacterium FCR-1.</title>
        <authorList>
            <person name="Shimoshige H."/>
            <person name="Shimamura S."/>
            <person name="Taoka A."/>
            <person name="Kobayashi H."/>
            <person name="Maekawa T."/>
        </authorList>
    </citation>
    <scope>NUCLEOTIDE SEQUENCE [LARGE SCALE GENOMIC DNA]</scope>
    <source>
        <strain evidence="1 2">FCR-1</strain>
    </source>
</reference>
<dbReference type="EMBL" id="BAAFGK010000004">
    <property type="protein sequence ID" value="GAB0057009.1"/>
    <property type="molecule type" value="Genomic_DNA"/>
</dbReference>